<feature type="binding site" evidence="7">
    <location>
        <position position="20"/>
    </location>
    <ligand>
        <name>3-phosphoshikimate</name>
        <dbReference type="ChEBI" id="CHEBI:145989"/>
    </ligand>
</feature>
<evidence type="ECO:0000256" key="5">
    <source>
        <dbReference type="ARBA" id="ARBA00023141"/>
    </source>
</evidence>
<dbReference type="CDD" id="cd01556">
    <property type="entry name" value="EPSP_synthase"/>
    <property type="match status" value="1"/>
</dbReference>
<dbReference type="InterPro" id="IPR036968">
    <property type="entry name" value="Enolpyruvate_Tfrase_sf"/>
</dbReference>
<dbReference type="Gene3D" id="3.65.10.10">
    <property type="entry name" value="Enolpyruvate transferase domain"/>
    <property type="match status" value="2"/>
</dbReference>
<feature type="binding site" evidence="7">
    <location>
        <position position="318"/>
    </location>
    <ligand>
        <name>3-phosphoshikimate</name>
        <dbReference type="ChEBI" id="CHEBI:145989"/>
    </ligand>
</feature>
<dbReference type="InterPro" id="IPR001986">
    <property type="entry name" value="Enolpyruvate_Tfrase_dom"/>
</dbReference>
<dbReference type="EC" id="2.5.1.19" evidence="7"/>
<feature type="binding site" evidence="7">
    <location>
        <position position="168"/>
    </location>
    <ligand>
        <name>3-phosphoshikimate</name>
        <dbReference type="ChEBI" id="CHEBI:145989"/>
    </ligand>
</feature>
<feature type="binding site" evidence="7">
    <location>
        <position position="349"/>
    </location>
    <ligand>
        <name>phosphoenolpyruvate</name>
        <dbReference type="ChEBI" id="CHEBI:58702"/>
    </ligand>
</feature>
<keyword evidence="5 7" id="KW-0057">Aromatic amino acid biosynthesis</keyword>
<feature type="binding site" evidence="7">
    <location>
        <position position="126"/>
    </location>
    <ligand>
        <name>phosphoenolpyruvate</name>
        <dbReference type="ChEBI" id="CHEBI:58702"/>
    </ligand>
</feature>
<comment type="similarity">
    <text evidence="2 7">Belongs to the EPSP synthase family.</text>
</comment>
<dbReference type="GO" id="GO:0003866">
    <property type="term" value="F:3-phosphoshikimate 1-carboxyvinyltransferase activity"/>
    <property type="evidence" value="ECO:0007669"/>
    <property type="project" value="UniProtKB-EC"/>
</dbReference>
<feature type="binding site" evidence="7">
    <location>
        <position position="169"/>
    </location>
    <ligand>
        <name>3-phosphoshikimate</name>
        <dbReference type="ChEBI" id="CHEBI:145989"/>
    </ligand>
</feature>
<feature type="binding site" evidence="7">
    <location>
        <position position="196"/>
    </location>
    <ligand>
        <name>3-phosphoshikimate</name>
        <dbReference type="ChEBI" id="CHEBI:145989"/>
    </ligand>
</feature>
<comment type="subcellular location">
    <subcellularLocation>
        <location evidence="7">Cytoplasm</location>
    </subcellularLocation>
</comment>
<dbReference type="InterPro" id="IPR013792">
    <property type="entry name" value="RNA3'P_cycl/enolpyr_Trfase_a/b"/>
</dbReference>
<keyword evidence="7" id="KW-0963">Cytoplasm</keyword>
<keyword evidence="10" id="KW-1185">Reference proteome</keyword>
<feature type="binding site" evidence="7">
    <location>
        <position position="345"/>
    </location>
    <ligand>
        <name>3-phosphoshikimate</name>
        <dbReference type="ChEBI" id="CHEBI:145989"/>
    </ligand>
</feature>
<dbReference type="HAMAP" id="MF_00210">
    <property type="entry name" value="EPSP_synth"/>
    <property type="match status" value="1"/>
</dbReference>
<evidence type="ECO:0000256" key="4">
    <source>
        <dbReference type="ARBA" id="ARBA00022679"/>
    </source>
</evidence>
<dbReference type="EMBL" id="JANSKA010000005">
    <property type="protein sequence ID" value="MCR9036863.1"/>
    <property type="molecule type" value="Genomic_DNA"/>
</dbReference>
<dbReference type="Proteomes" id="UP001204320">
    <property type="component" value="Unassembled WGS sequence"/>
</dbReference>
<feature type="binding site" evidence="7">
    <location>
        <position position="417"/>
    </location>
    <ligand>
        <name>phosphoenolpyruvate</name>
        <dbReference type="ChEBI" id="CHEBI:58702"/>
    </ligand>
</feature>
<dbReference type="NCBIfam" id="TIGR01356">
    <property type="entry name" value="aroA"/>
    <property type="match status" value="1"/>
</dbReference>
<evidence type="ECO:0000313" key="9">
    <source>
        <dbReference type="EMBL" id="MCR9036863.1"/>
    </source>
</evidence>
<feature type="active site" description="Proton acceptor" evidence="7">
    <location>
        <position position="318"/>
    </location>
</feature>
<feature type="binding site" evidence="7">
    <location>
        <position position="170"/>
    </location>
    <ligand>
        <name>phosphoenolpyruvate</name>
        <dbReference type="ChEBI" id="CHEBI:58702"/>
    </ligand>
</feature>
<dbReference type="PANTHER" id="PTHR21090">
    <property type="entry name" value="AROM/DEHYDROQUINATE SYNTHASE"/>
    <property type="match status" value="1"/>
</dbReference>
<feature type="domain" description="Enolpyruvate transferase" evidence="8">
    <location>
        <begin position="7"/>
        <end position="425"/>
    </location>
</feature>
<comment type="function">
    <text evidence="7">Catalyzes the transfer of the enolpyruvyl moiety of phosphoenolpyruvate (PEP) to the 5-hydroxyl of shikimate-3-phosphate (S3P) to produce enolpyruvyl shikimate-3-phosphate and inorganic phosphate.</text>
</comment>
<dbReference type="PANTHER" id="PTHR21090:SF5">
    <property type="entry name" value="PENTAFUNCTIONAL AROM POLYPEPTIDE"/>
    <property type="match status" value="1"/>
</dbReference>
<feature type="binding site" evidence="7">
    <location>
        <position position="20"/>
    </location>
    <ligand>
        <name>phosphoenolpyruvate</name>
        <dbReference type="ChEBI" id="CHEBI:58702"/>
    </ligand>
</feature>
<protein>
    <recommendedName>
        <fullName evidence="7">3-phosphoshikimate 1-carboxyvinyltransferase</fullName>
        <ecNumber evidence="7">2.5.1.19</ecNumber>
    </recommendedName>
    <alternativeName>
        <fullName evidence="7">5-enolpyruvylshikimate-3-phosphate synthase</fullName>
        <shortName evidence="7">EPSP synthase</shortName>
        <shortName evidence="7">EPSPS</shortName>
    </alternativeName>
</protein>
<comment type="caution">
    <text evidence="7">Lacks conserved residue(s) required for the propagation of feature annotation.</text>
</comment>
<organism evidence="9 10">
    <name type="scientific">Tractidigestivibacter montrealensis</name>
    <dbReference type="NCBI Taxonomy" id="2972466"/>
    <lineage>
        <taxon>Bacteria</taxon>
        <taxon>Bacillati</taxon>
        <taxon>Actinomycetota</taxon>
        <taxon>Coriobacteriia</taxon>
        <taxon>Coriobacteriales</taxon>
        <taxon>Atopobiaceae</taxon>
        <taxon>Tractidigestivibacter</taxon>
    </lineage>
</organism>
<name>A0ABT1Z9G5_9ACTN</name>
<dbReference type="SUPFAM" id="SSF55205">
    <property type="entry name" value="EPT/RTPC-like"/>
    <property type="match status" value="1"/>
</dbReference>
<keyword evidence="3 7" id="KW-0028">Amino-acid biosynthesis</keyword>
<dbReference type="InterPro" id="IPR006264">
    <property type="entry name" value="EPSP_synthase"/>
</dbReference>
<evidence type="ECO:0000256" key="6">
    <source>
        <dbReference type="ARBA" id="ARBA00044633"/>
    </source>
</evidence>
<dbReference type="PROSITE" id="PS00885">
    <property type="entry name" value="EPSP_SYNTHASE_2"/>
    <property type="match status" value="1"/>
</dbReference>
<sequence>MDVTIHPAPLLGTIPVIASKSMAHRLLIMAALCPGTTDINCNATSRDIDATVSCLEALGARIARTRLGFRVNPLPGTSATDNIRQATPGARLDCGESGSTLRFMLPIVAALGRGGSLDGHGRLAERPLSPLYEELVCHGVTLSTRGRLPLEVSGTLLSGRFSIPGNVSSQFVSGLLMAAPLLSAPCEIVVTEPVESRSYIRLTIRALAEFGVDVGVTHETVDGDRATVLSVSPARGAASPGTVTVEGDWSNAAFWLAAGAVAGGVSVSGLDLASAQGDRAIMACAAAFGARVGRSGNVASTAPDALRGRTIDVRDTPDLVPPLAAIAANAMGTTVIANAGRLRLKESDRLKTVREALSAMGASVDEEPDALVIHGTGPLSGGVVDTANDHRIAMMAAIAGANATGPTTIRGAECVAKSYPRFFEDFRALGGIAEKG</sequence>
<dbReference type="InterPro" id="IPR023193">
    <property type="entry name" value="EPSP_synthase_CS"/>
</dbReference>
<dbReference type="Pfam" id="PF00275">
    <property type="entry name" value="EPSP_synthase"/>
    <property type="match status" value="1"/>
</dbReference>
<dbReference type="PIRSF" id="PIRSF000505">
    <property type="entry name" value="EPSPS"/>
    <property type="match status" value="1"/>
</dbReference>
<gene>
    <name evidence="7 9" type="primary">aroA</name>
    <name evidence="9" type="ORF">NVS32_07885</name>
</gene>
<reference evidence="9 10" key="1">
    <citation type="submission" date="2022-08" db="EMBL/GenBank/DDBJ databases">
        <title>Tractidigestivibacter montrealensis type strain KD21.</title>
        <authorList>
            <person name="Diop K."/>
            <person name="Richard C."/>
            <person name="Routy B."/>
        </authorList>
    </citation>
    <scope>NUCLEOTIDE SEQUENCE [LARGE SCALE GENOMIC DNA]</scope>
    <source>
        <strain evidence="9 10">KD21</strain>
    </source>
</reference>
<feature type="binding site" evidence="7">
    <location>
        <position position="25"/>
    </location>
    <ligand>
        <name>3-phosphoshikimate</name>
        <dbReference type="ChEBI" id="CHEBI:145989"/>
    </ligand>
</feature>
<evidence type="ECO:0000259" key="8">
    <source>
        <dbReference type="Pfam" id="PF00275"/>
    </source>
</evidence>
<feature type="binding site" evidence="7">
    <location>
        <position position="98"/>
    </location>
    <ligand>
        <name>phosphoenolpyruvate</name>
        <dbReference type="ChEBI" id="CHEBI:58702"/>
    </ligand>
</feature>
<feature type="binding site" evidence="7">
    <location>
        <position position="21"/>
    </location>
    <ligand>
        <name>3-phosphoshikimate</name>
        <dbReference type="ChEBI" id="CHEBI:145989"/>
    </ligand>
</feature>
<dbReference type="RefSeq" id="WP_258499323.1">
    <property type="nucleotide sequence ID" value="NZ_JANSKA010000005.1"/>
</dbReference>
<comment type="subunit">
    <text evidence="7">Monomer.</text>
</comment>
<accession>A0ABT1Z9G5</accession>
<proteinExistence type="inferred from homology"/>
<evidence type="ECO:0000256" key="3">
    <source>
        <dbReference type="ARBA" id="ARBA00022605"/>
    </source>
</evidence>
<evidence type="ECO:0000313" key="10">
    <source>
        <dbReference type="Proteomes" id="UP001204320"/>
    </source>
</evidence>
<evidence type="ECO:0000256" key="7">
    <source>
        <dbReference type="HAMAP-Rule" id="MF_00210"/>
    </source>
</evidence>
<comment type="catalytic activity">
    <reaction evidence="6">
        <text>3-phosphoshikimate + phosphoenolpyruvate = 5-O-(1-carboxyvinyl)-3-phosphoshikimate + phosphate</text>
        <dbReference type="Rhea" id="RHEA:21256"/>
        <dbReference type="ChEBI" id="CHEBI:43474"/>
        <dbReference type="ChEBI" id="CHEBI:57701"/>
        <dbReference type="ChEBI" id="CHEBI:58702"/>
        <dbReference type="ChEBI" id="CHEBI:145989"/>
        <dbReference type="EC" id="2.5.1.19"/>
    </reaction>
    <physiologicalReaction direction="left-to-right" evidence="6">
        <dbReference type="Rhea" id="RHEA:21257"/>
    </physiologicalReaction>
</comment>
<keyword evidence="4 7" id="KW-0808">Transferase</keyword>
<evidence type="ECO:0000256" key="1">
    <source>
        <dbReference type="ARBA" id="ARBA00004811"/>
    </source>
</evidence>
<comment type="pathway">
    <text evidence="1 7">Metabolic intermediate biosynthesis; chorismate biosynthesis; chorismate from D-erythrose 4-phosphate and phosphoenolpyruvate: step 6/7.</text>
</comment>
<feature type="binding site" evidence="7">
    <location>
        <position position="170"/>
    </location>
    <ligand>
        <name>3-phosphoshikimate</name>
        <dbReference type="ChEBI" id="CHEBI:145989"/>
    </ligand>
</feature>
<comment type="caution">
    <text evidence="9">The sequence shown here is derived from an EMBL/GenBank/DDBJ whole genome shotgun (WGS) entry which is preliminary data.</text>
</comment>
<feature type="binding site" evidence="7">
    <location>
        <position position="391"/>
    </location>
    <ligand>
        <name>phosphoenolpyruvate</name>
        <dbReference type="ChEBI" id="CHEBI:58702"/>
    </ligand>
</feature>
<evidence type="ECO:0000256" key="2">
    <source>
        <dbReference type="ARBA" id="ARBA00009948"/>
    </source>
</evidence>